<feature type="compositionally biased region" description="Polar residues" evidence="2">
    <location>
        <begin position="403"/>
        <end position="422"/>
    </location>
</feature>
<name>A0AAV7E570_ARIFI</name>
<evidence type="ECO:0000256" key="1">
    <source>
        <dbReference type="SAM" id="Coils"/>
    </source>
</evidence>
<feature type="compositionally biased region" description="Polar residues" evidence="2">
    <location>
        <begin position="834"/>
        <end position="852"/>
    </location>
</feature>
<dbReference type="EMBL" id="JAINDJ010000006">
    <property type="protein sequence ID" value="KAG9443699.1"/>
    <property type="molecule type" value="Genomic_DNA"/>
</dbReference>
<feature type="region of interest" description="Disordered" evidence="2">
    <location>
        <begin position="394"/>
        <end position="422"/>
    </location>
</feature>
<dbReference type="PANTHER" id="PTHR31008:SF15">
    <property type="entry name" value="GPI-ANCHORED ADHESIN-LIKE PROTEIN"/>
    <property type="match status" value="1"/>
</dbReference>
<feature type="compositionally biased region" description="Basic and acidic residues" evidence="2">
    <location>
        <begin position="1231"/>
        <end position="1241"/>
    </location>
</feature>
<feature type="compositionally biased region" description="Basic and acidic residues" evidence="2">
    <location>
        <begin position="616"/>
        <end position="626"/>
    </location>
</feature>
<feature type="compositionally biased region" description="Basic and acidic residues" evidence="2">
    <location>
        <begin position="298"/>
        <end position="312"/>
    </location>
</feature>
<feature type="coiled-coil region" evidence="1">
    <location>
        <begin position="776"/>
        <end position="803"/>
    </location>
</feature>
<evidence type="ECO:0000313" key="3">
    <source>
        <dbReference type="EMBL" id="KAG9443699.1"/>
    </source>
</evidence>
<dbReference type="PANTHER" id="PTHR31008">
    <property type="entry name" value="COP1-INTERACTING PROTEIN-RELATED"/>
    <property type="match status" value="1"/>
</dbReference>
<comment type="caution">
    <text evidence="3">The sequence shown here is derived from an EMBL/GenBank/DDBJ whole genome shotgun (WGS) entry which is preliminary data.</text>
</comment>
<feature type="region of interest" description="Disordered" evidence="2">
    <location>
        <begin position="293"/>
        <end position="329"/>
    </location>
</feature>
<accession>A0AAV7E570</accession>
<feature type="region of interest" description="Disordered" evidence="2">
    <location>
        <begin position="212"/>
        <end position="239"/>
    </location>
</feature>
<gene>
    <name evidence="3" type="ORF">H6P81_015039</name>
</gene>
<keyword evidence="4" id="KW-1185">Reference proteome</keyword>
<feature type="compositionally biased region" description="Acidic residues" evidence="2">
    <location>
        <begin position="1183"/>
        <end position="1217"/>
    </location>
</feature>
<dbReference type="Proteomes" id="UP000825729">
    <property type="component" value="Unassembled WGS sequence"/>
</dbReference>
<feature type="region of interest" description="Disordered" evidence="2">
    <location>
        <begin position="969"/>
        <end position="1121"/>
    </location>
</feature>
<feature type="region of interest" description="Disordered" evidence="2">
    <location>
        <begin position="545"/>
        <end position="711"/>
    </location>
</feature>
<feature type="compositionally biased region" description="Polar residues" evidence="2">
    <location>
        <begin position="1173"/>
        <end position="1182"/>
    </location>
</feature>
<feature type="region of interest" description="Disordered" evidence="2">
    <location>
        <begin position="257"/>
        <end position="278"/>
    </location>
</feature>
<feature type="compositionally biased region" description="Polar residues" evidence="2">
    <location>
        <begin position="463"/>
        <end position="474"/>
    </location>
</feature>
<feature type="region of interest" description="Disordered" evidence="2">
    <location>
        <begin position="805"/>
        <end position="852"/>
    </location>
</feature>
<feature type="compositionally biased region" description="Polar residues" evidence="2">
    <location>
        <begin position="1073"/>
        <end position="1085"/>
    </location>
</feature>
<evidence type="ECO:0008006" key="5">
    <source>
        <dbReference type="Google" id="ProtNLM"/>
    </source>
</evidence>
<sequence length="1483" mass="162546">MRSDTPLDYAVFQLSPKRTRCELFVSGEGKTEKLASGLVKPFITHLTVAEEQVAQAVPSIKLEVERRKNVGTWFTKGTVERFVRFVSTPEVLELVNTFDVELSQLESARRIYSQGARDHISGSLDSTDNVVAEEAADSTKKELLRAIDVRLMAVKQDLTTACARASSAGFTLDNVSELLLFADCFGAHRLNEACSKFISLCQRRPQLINPSWNGIDDRNVRSSSGSDMSLDDDPVENNNTRVSKSIASEHEIGRHCHEHLQDSTPSSPPSKSTCQQVPAPSVGFVLRRSASLASCDRNQSRENEDNVEKEAENIVEPPPPISQQQPARRLSVQDRINMFENKQKEQKGSGGKVVVGKPAELRRLSSDLGSSGGATEKAVLRRWSGASDMSIELSNDKKENEQSDCGTPSTSSGAQTPVSCNSNLIKNEDSRLKEVVNSQVTPPIASSNLAGPHDKFKALLKDQGQNASHIQSRTVPGGDGDIRSKDQVASSTQFRATSSALEQVKLRDQASLTKDQAASSIRLRDIPGGHEQVKLKDHSAAAPEMKELQSGAEDPESKNTLASQQSLPKYCQGRVEDGAANGTELSSKKSIRSFVNKFGDSNLKEQPASNASVNSKAEEVGSKMKDPSPFQVQLKPAAGKREGFGRNDSFSQGQHGEIAVEPEGAAKTDLVSSQSHWKNYSGKRDGNGKKGLTTSHPQLGGSFSAAVEESVREGIKLHPQTSFPEHSKKLRGRSSEDVFVYANGGSNISAKKVNESREVFDSMAVSSQEVQKARPSKGNQELNEELQLKANELEKLFAAHKLRVPGDQATSSRRGKMTGMQSEQESGVIDKKSGASSASQLSENKVTQESVVSTSHTAEIDMNLLMKMVDNQEYCDQVQKFSDLGSLEDSRGIFYDRYMQKREAKLKEEWVLKRGQKEAKMKAMQDSLERSRAELKAKFDASANDSTQRARRRVEKLRSFNFRAAMKSKEQLAEDSFLSEEEEEQPSSCEQTPSADGSSKTTNPKRISHKRSLSSSTPRTFASPLPRSSVKPVSSSFGRRRAQAESPLAQSVPNFSDLRKENTKPSGGVSKPSARSQQRNYARSRSSSEDIVHVKEEKPRRSQSMRKNSSGAIELNDALPLSSENAVLTQLRFSKEQNDQSLYNKNLKNGDPKSFPRRGNGVVLGSGFGTGKQKASMSPEITNNEEEFEDQSEQLEESADYVKVDEEDAGEEFEEVMNEASKSDSYVNEKQLSHESEKSGDLESENCEVSRSLSQVDDESSAAALAVSSKFNMPVGSVQDSPGESPASWMHHSFSYGNETSDIDVSMDSPIGSPASWNSHSLTQIMESDAARMRKKWGSAQKPILVANSSSHQSRKDVTRGFKRLLKFGRKSRGAESLINDWVSASTASEGDDDTEDGRDPANRSSEDLRKTRMGFTPGPSYDGYNEGEIFNEQVQGLQSSIPAPPANFKLRDDPLSGSSLKAPRSFFSLSSFRSKGSESKAR</sequence>
<feature type="compositionally biased region" description="Polar residues" evidence="2">
    <location>
        <begin position="558"/>
        <end position="567"/>
    </location>
</feature>
<protein>
    <recommendedName>
        <fullName evidence="5">COP1-interacting protein 7</fullName>
    </recommendedName>
</protein>
<feature type="compositionally biased region" description="Polar residues" evidence="2">
    <location>
        <begin position="1433"/>
        <end position="1442"/>
    </location>
</feature>
<feature type="region of interest" description="Disordered" evidence="2">
    <location>
        <begin position="463"/>
        <end position="494"/>
    </location>
</feature>
<organism evidence="3 4">
    <name type="scientific">Aristolochia fimbriata</name>
    <name type="common">White veined hardy Dutchman's pipe vine</name>
    <dbReference type="NCBI Taxonomy" id="158543"/>
    <lineage>
        <taxon>Eukaryota</taxon>
        <taxon>Viridiplantae</taxon>
        <taxon>Streptophyta</taxon>
        <taxon>Embryophyta</taxon>
        <taxon>Tracheophyta</taxon>
        <taxon>Spermatophyta</taxon>
        <taxon>Magnoliopsida</taxon>
        <taxon>Magnoliidae</taxon>
        <taxon>Piperales</taxon>
        <taxon>Aristolochiaceae</taxon>
        <taxon>Aristolochia</taxon>
    </lineage>
</organism>
<feature type="compositionally biased region" description="Polar residues" evidence="2">
    <location>
        <begin position="991"/>
        <end position="1005"/>
    </location>
</feature>
<feature type="compositionally biased region" description="Basic and acidic residues" evidence="2">
    <location>
        <begin position="1086"/>
        <end position="1100"/>
    </location>
</feature>
<feature type="compositionally biased region" description="Basic and acidic residues" evidence="2">
    <location>
        <begin position="1398"/>
        <end position="1411"/>
    </location>
</feature>
<evidence type="ECO:0000256" key="2">
    <source>
        <dbReference type="SAM" id="MobiDB-lite"/>
    </source>
</evidence>
<reference evidence="3 4" key="1">
    <citation type="submission" date="2021-07" db="EMBL/GenBank/DDBJ databases">
        <title>The Aristolochia fimbriata genome: insights into angiosperm evolution, floral development and chemical biosynthesis.</title>
        <authorList>
            <person name="Jiao Y."/>
        </authorList>
    </citation>
    <scope>NUCLEOTIDE SEQUENCE [LARGE SCALE GENOMIC DNA]</scope>
    <source>
        <strain evidence="3">IBCAS-2021</strain>
        <tissue evidence="3">Leaf</tissue>
    </source>
</reference>
<proteinExistence type="predicted"/>
<feature type="region of interest" description="Disordered" evidence="2">
    <location>
        <begin position="1135"/>
        <end position="1257"/>
    </location>
</feature>
<feature type="region of interest" description="Disordered" evidence="2">
    <location>
        <begin position="1379"/>
        <end position="1463"/>
    </location>
</feature>
<keyword evidence="1" id="KW-0175">Coiled coil</keyword>
<evidence type="ECO:0000313" key="4">
    <source>
        <dbReference type="Proteomes" id="UP000825729"/>
    </source>
</evidence>
<feature type="compositionally biased region" description="Low complexity" evidence="2">
    <location>
        <begin position="263"/>
        <end position="273"/>
    </location>
</feature>